<dbReference type="PANTHER" id="PTHR33064:SF37">
    <property type="entry name" value="RIBONUCLEASE H"/>
    <property type="match status" value="1"/>
</dbReference>
<name>A0A6G0KM90_9STRA</name>
<dbReference type="InterPro" id="IPR043128">
    <property type="entry name" value="Rev_trsase/Diguanyl_cyclase"/>
</dbReference>
<dbReference type="Gene3D" id="3.30.70.270">
    <property type="match status" value="1"/>
</dbReference>
<dbReference type="Gene3D" id="3.10.10.10">
    <property type="entry name" value="HIV Type 1 Reverse Transcriptase, subunit A, domain 1"/>
    <property type="match status" value="1"/>
</dbReference>
<gene>
    <name evidence="2" type="ORF">PF010_g18012</name>
</gene>
<accession>A0A6G0KM90</accession>
<evidence type="ECO:0000313" key="2">
    <source>
        <dbReference type="EMBL" id="KAE9091889.1"/>
    </source>
</evidence>
<dbReference type="InterPro" id="IPR043502">
    <property type="entry name" value="DNA/RNA_pol_sf"/>
</dbReference>
<dbReference type="PANTHER" id="PTHR33064">
    <property type="entry name" value="POL PROTEIN"/>
    <property type="match status" value="1"/>
</dbReference>
<dbReference type="CDD" id="cd01647">
    <property type="entry name" value="RT_LTR"/>
    <property type="match status" value="1"/>
</dbReference>
<dbReference type="SUPFAM" id="SSF56672">
    <property type="entry name" value="DNA/RNA polymerases"/>
    <property type="match status" value="1"/>
</dbReference>
<evidence type="ECO:0000313" key="3">
    <source>
        <dbReference type="Proteomes" id="UP000488956"/>
    </source>
</evidence>
<evidence type="ECO:0008006" key="4">
    <source>
        <dbReference type="Google" id="ProtNLM"/>
    </source>
</evidence>
<feature type="region of interest" description="Disordered" evidence="1">
    <location>
        <begin position="404"/>
        <end position="423"/>
    </location>
</feature>
<reference evidence="2 3" key="1">
    <citation type="submission" date="2018-09" db="EMBL/GenBank/DDBJ databases">
        <title>Genomic investigation of the strawberry pathogen Phytophthora fragariae indicates pathogenicity is determined by transcriptional variation in three key races.</title>
        <authorList>
            <person name="Adams T.M."/>
            <person name="Armitage A.D."/>
            <person name="Sobczyk M.K."/>
            <person name="Bates H.J."/>
            <person name="Dunwell J.M."/>
            <person name="Nellist C.F."/>
            <person name="Harrison R.J."/>
        </authorList>
    </citation>
    <scope>NUCLEOTIDE SEQUENCE [LARGE SCALE GENOMIC DNA]</scope>
    <source>
        <strain evidence="2 3">ONT-3</strain>
    </source>
</reference>
<sequence length="445" mass="50224">MVIKQRVKLDLRYDTINGGLTLNNLTCWVVSDGLPPGTGDILLSEGVMERLGYNAQALLDQARSISGVYDMDEDEAPPGVCSVLAYAAATSIHPEPTPEEKELQPGKEQRCFPDIDDTQDREEARALEWGIIEGKLDEAANLGCSSEFRAKLAELLSEYRDVFRIKLGQDPPVDMSPFKVTLKPDAVPVRCKARHYAPEDRAFMKKHVQELIDAGLCYRNPHSKWCSPPLIIKKVEPVDFRITVDFRRLNAQTLRMIWPMPILEVVMDYLTDSELYFLLDFFKGYWHFLLSLECQELFSFLTDMGILTPTRVLMGGSDSVAYCQAPVQEMFEEFLYNGLLIWLDGLIGYAKSEEGLLKLLRGVLKVCATIGLGIEPIQVLVLPQRSPMVRTRGVEEWCSPRPWPDLSPSGLKRSGDRSRSPAVRVCTRVDEDVHSWSQQAHSATR</sequence>
<proteinExistence type="predicted"/>
<organism evidence="2 3">
    <name type="scientific">Phytophthora fragariae</name>
    <dbReference type="NCBI Taxonomy" id="53985"/>
    <lineage>
        <taxon>Eukaryota</taxon>
        <taxon>Sar</taxon>
        <taxon>Stramenopiles</taxon>
        <taxon>Oomycota</taxon>
        <taxon>Peronosporomycetes</taxon>
        <taxon>Peronosporales</taxon>
        <taxon>Peronosporaceae</taxon>
        <taxon>Phytophthora</taxon>
    </lineage>
</organism>
<protein>
    <recommendedName>
        <fullName evidence="4">Reverse transcriptase domain-containing protein</fullName>
    </recommendedName>
</protein>
<evidence type="ECO:0000256" key="1">
    <source>
        <dbReference type="SAM" id="MobiDB-lite"/>
    </source>
</evidence>
<dbReference type="Proteomes" id="UP000488956">
    <property type="component" value="Unassembled WGS sequence"/>
</dbReference>
<dbReference type="InterPro" id="IPR051320">
    <property type="entry name" value="Viral_Replic_Matur_Polypro"/>
</dbReference>
<dbReference type="AlphaFoldDB" id="A0A6G0KM90"/>
<comment type="caution">
    <text evidence="2">The sequence shown here is derived from an EMBL/GenBank/DDBJ whole genome shotgun (WGS) entry which is preliminary data.</text>
</comment>
<dbReference type="EMBL" id="QXFX01001345">
    <property type="protein sequence ID" value="KAE9091889.1"/>
    <property type="molecule type" value="Genomic_DNA"/>
</dbReference>